<feature type="region of interest" description="Disordered" evidence="1">
    <location>
        <begin position="1"/>
        <end position="23"/>
    </location>
</feature>
<protein>
    <submittedName>
        <fullName evidence="2">Uncharacterized protein</fullName>
    </submittedName>
</protein>
<comment type="caution">
    <text evidence="2">The sequence shown here is derived from an EMBL/GenBank/DDBJ whole genome shotgun (WGS) entry which is preliminary data.</text>
</comment>
<dbReference type="AlphaFoldDB" id="A0A699T1U2"/>
<dbReference type="EMBL" id="BKCJ011211806">
    <property type="protein sequence ID" value="GFD04445.1"/>
    <property type="molecule type" value="Genomic_DNA"/>
</dbReference>
<name>A0A699T1U2_TANCI</name>
<evidence type="ECO:0000256" key="1">
    <source>
        <dbReference type="SAM" id="MobiDB-lite"/>
    </source>
</evidence>
<accession>A0A699T1U2</accession>
<gene>
    <name evidence="2" type="ORF">Tci_876414</name>
</gene>
<sequence length="173" mass="19829">GFIPTTGPPATIVSTSSEVGPTASPIVRRRKGNEVMLESDTPKKKKLQEQIDAQVTRELEEQQEREDMRMNEQIARDAEVARINAEEDIQVWKRIEDFTPMGSKEEAERAKRQGIILEKEQVKKQKLSEEAPESKTHTEEVSEDKIKETIQLVPVEDVYVQALQVKHPIIDWK</sequence>
<feature type="region of interest" description="Disordered" evidence="1">
    <location>
        <begin position="121"/>
        <end position="144"/>
    </location>
</feature>
<reference evidence="2" key="1">
    <citation type="journal article" date="2019" name="Sci. Rep.">
        <title>Draft genome of Tanacetum cinerariifolium, the natural source of mosquito coil.</title>
        <authorList>
            <person name="Yamashiro T."/>
            <person name="Shiraishi A."/>
            <person name="Satake H."/>
            <person name="Nakayama K."/>
        </authorList>
    </citation>
    <scope>NUCLEOTIDE SEQUENCE</scope>
</reference>
<evidence type="ECO:0000313" key="2">
    <source>
        <dbReference type="EMBL" id="GFD04445.1"/>
    </source>
</evidence>
<feature type="non-terminal residue" evidence="2">
    <location>
        <position position="173"/>
    </location>
</feature>
<feature type="non-terminal residue" evidence="2">
    <location>
        <position position="1"/>
    </location>
</feature>
<proteinExistence type="predicted"/>
<organism evidence="2">
    <name type="scientific">Tanacetum cinerariifolium</name>
    <name type="common">Dalmatian daisy</name>
    <name type="synonym">Chrysanthemum cinerariifolium</name>
    <dbReference type="NCBI Taxonomy" id="118510"/>
    <lineage>
        <taxon>Eukaryota</taxon>
        <taxon>Viridiplantae</taxon>
        <taxon>Streptophyta</taxon>
        <taxon>Embryophyta</taxon>
        <taxon>Tracheophyta</taxon>
        <taxon>Spermatophyta</taxon>
        <taxon>Magnoliopsida</taxon>
        <taxon>eudicotyledons</taxon>
        <taxon>Gunneridae</taxon>
        <taxon>Pentapetalae</taxon>
        <taxon>asterids</taxon>
        <taxon>campanulids</taxon>
        <taxon>Asterales</taxon>
        <taxon>Asteraceae</taxon>
        <taxon>Asteroideae</taxon>
        <taxon>Anthemideae</taxon>
        <taxon>Anthemidinae</taxon>
        <taxon>Tanacetum</taxon>
    </lineage>
</organism>